<reference evidence="7 8" key="1">
    <citation type="submission" date="2019-07" db="EMBL/GenBank/DDBJ databases">
        <title>Genomic Encyclopedia of Type Strains, Phase I: the one thousand microbial genomes (KMG-I) project.</title>
        <authorList>
            <person name="Kyrpides N."/>
        </authorList>
    </citation>
    <scope>NUCLEOTIDE SEQUENCE [LARGE SCALE GENOMIC DNA]</scope>
    <source>
        <strain evidence="7 8">DSM 13558</strain>
    </source>
</reference>
<dbReference type="CDD" id="cd00367">
    <property type="entry name" value="PTS-HPr_like"/>
    <property type="match status" value="1"/>
</dbReference>
<dbReference type="Proteomes" id="UP000315343">
    <property type="component" value="Unassembled WGS sequence"/>
</dbReference>
<dbReference type="PROSITE" id="PS51350">
    <property type="entry name" value="PTS_HPR_DOM"/>
    <property type="match status" value="1"/>
</dbReference>
<evidence type="ECO:0000313" key="8">
    <source>
        <dbReference type="Proteomes" id="UP000315343"/>
    </source>
</evidence>
<evidence type="ECO:0000256" key="2">
    <source>
        <dbReference type="ARBA" id="ARBA00004496"/>
    </source>
</evidence>
<accession>A0A562J6F0</accession>
<dbReference type="SUPFAM" id="SSF55594">
    <property type="entry name" value="HPr-like"/>
    <property type="match status" value="1"/>
</dbReference>
<feature type="domain" description="HPr" evidence="6">
    <location>
        <begin position="1"/>
        <end position="88"/>
    </location>
</feature>
<dbReference type="InterPro" id="IPR000032">
    <property type="entry name" value="HPr-like"/>
</dbReference>
<evidence type="ECO:0000256" key="1">
    <source>
        <dbReference type="ARBA" id="ARBA00003681"/>
    </source>
</evidence>
<sequence length="88" mass="9774">MRSQKVILKNKIGLHARPAAIFVKKARNFDSEIIIKKGIQEANGKSIISIMALGAMKGDELIIITKGSDEDKCIAELSNLLEFMEEEE</sequence>
<dbReference type="PRINTS" id="PR00107">
    <property type="entry name" value="PHOSPHOCPHPR"/>
</dbReference>
<dbReference type="InterPro" id="IPR050399">
    <property type="entry name" value="HPr"/>
</dbReference>
<dbReference type="Gene3D" id="3.30.1340.10">
    <property type="entry name" value="HPr-like"/>
    <property type="match status" value="1"/>
</dbReference>
<dbReference type="NCBIfam" id="TIGR01003">
    <property type="entry name" value="PTS_HPr_family"/>
    <property type="match status" value="1"/>
</dbReference>
<dbReference type="AlphaFoldDB" id="A0A562J6F0"/>
<keyword evidence="4" id="KW-0963">Cytoplasm</keyword>
<protein>
    <recommendedName>
        <fullName evidence="3">Phosphocarrier protein HPr</fullName>
    </recommendedName>
</protein>
<evidence type="ECO:0000256" key="4">
    <source>
        <dbReference type="ARBA" id="ARBA00022490"/>
    </source>
</evidence>
<comment type="subcellular location">
    <subcellularLocation>
        <location evidence="2">Cytoplasm</location>
    </subcellularLocation>
</comment>
<evidence type="ECO:0000259" key="6">
    <source>
        <dbReference type="PROSITE" id="PS51350"/>
    </source>
</evidence>
<dbReference type="OrthoDB" id="9809047at2"/>
<keyword evidence="5" id="KW-0598">Phosphotransferase system</keyword>
<dbReference type="GO" id="GO:0005737">
    <property type="term" value="C:cytoplasm"/>
    <property type="evidence" value="ECO:0007669"/>
    <property type="project" value="UniProtKB-SubCell"/>
</dbReference>
<dbReference type="InterPro" id="IPR035895">
    <property type="entry name" value="HPr-like_sf"/>
</dbReference>
<gene>
    <name evidence="7" type="ORF">LY60_02680</name>
</gene>
<evidence type="ECO:0000256" key="5">
    <source>
        <dbReference type="ARBA" id="ARBA00022683"/>
    </source>
</evidence>
<organism evidence="7 8">
    <name type="scientific">Sedimentibacter saalensis</name>
    <dbReference type="NCBI Taxonomy" id="130788"/>
    <lineage>
        <taxon>Bacteria</taxon>
        <taxon>Bacillati</taxon>
        <taxon>Bacillota</taxon>
        <taxon>Tissierellia</taxon>
        <taxon>Sedimentibacter</taxon>
    </lineage>
</organism>
<dbReference type="PROSITE" id="PS00369">
    <property type="entry name" value="PTS_HPR_HIS"/>
    <property type="match status" value="1"/>
</dbReference>
<dbReference type="EMBL" id="VLKH01000008">
    <property type="protein sequence ID" value="TWH78653.1"/>
    <property type="molecule type" value="Genomic_DNA"/>
</dbReference>
<dbReference type="RefSeq" id="WP_019228359.1">
    <property type="nucleotide sequence ID" value="NZ_DAMBUX010000002.1"/>
</dbReference>
<evidence type="ECO:0000256" key="3">
    <source>
        <dbReference type="ARBA" id="ARBA00020422"/>
    </source>
</evidence>
<name>A0A562J6F0_9FIRM</name>
<dbReference type="PANTHER" id="PTHR33705:SF2">
    <property type="entry name" value="PHOSPHOCARRIER PROTEIN NPR"/>
    <property type="match status" value="1"/>
</dbReference>
<dbReference type="PANTHER" id="PTHR33705">
    <property type="entry name" value="PHOSPHOCARRIER PROTEIN HPR"/>
    <property type="match status" value="1"/>
</dbReference>
<keyword evidence="8" id="KW-1185">Reference proteome</keyword>
<dbReference type="InterPro" id="IPR001020">
    <property type="entry name" value="PTS_HPr_His_P_site"/>
</dbReference>
<proteinExistence type="predicted"/>
<comment type="caution">
    <text evidence="7">The sequence shown here is derived from an EMBL/GenBank/DDBJ whole genome shotgun (WGS) entry which is preliminary data.</text>
</comment>
<dbReference type="GO" id="GO:0009401">
    <property type="term" value="P:phosphoenolpyruvate-dependent sugar phosphotransferase system"/>
    <property type="evidence" value="ECO:0007669"/>
    <property type="project" value="UniProtKB-KW"/>
</dbReference>
<comment type="function">
    <text evidence="1">General (non sugar-specific) component of the phosphoenolpyruvate-dependent sugar phosphotransferase system (sugar PTS). This major carbohydrate active-transport system catalyzes the phosphorylation of incoming sugar substrates concomitantly with their translocation across the cell membrane. The phosphoryl group from phosphoenolpyruvate (PEP) is transferred to the phosphoryl carrier protein HPr by enzyme I. Phospho-HPr then transfers it to the PTS EIIA domain.</text>
</comment>
<dbReference type="Pfam" id="PF00381">
    <property type="entry name" value="PTS-HPr"/>
    <property type="match status" value="1"/>
</dbReference>
<evidence type="ECO:0000313" key="7">
    <source>
        <dbReference type="EMBL" id="TWH78653.1"/>
    </source>
</evidence>